<dbReference type="RefSeq" id="WP_126553214.1">
    <property type="nucleotide sequence ID" value="NZ_BIFS01000001.1"/>
</dbReference>
<keyword evidence="2" id="KW-1185">Reference proteome</keyword>
<accession>A0A402AQY1</accession>
<gene>
    <name evidence="1" type="ORF">KDK_53060</name>
</gene>
<evidence type="ECO:0000313" key="2">
    <source>
        <dbReference type="Proteomes" id="UP000287188"/>
    </source>
</evidence>
<dbReference type="AlphaFoldDB" id="A0A402AQY1"/>
<dbReference type="EMBL" id="BIFS01000001">
    <property type="protein sequence ID" value="GCE21506.1"/>
    <property type="molecule type" value="Genomic_DNA"/>
</dbReference>
<organism evidence="1 2">
    <name type="scientific">Dictyobacter kobayashii</name>
    <dbReference type="NCBI Taxonomy" id="2014872"/>
    <lineage>
        <taxon>Bacteria</taxon>
        <taxon>Bacillati</taxon>
        <taxon>Chloroflexota</taxon>
        <taxon>Ktedonobacteria</taxon>
        <taxon>Ktedonobacterales</taxon>
        <taxon>Dictyobacteraceae</taxon>
        <taxon>Dictyobacter</taxon>
    </lineage>
</organism>
<name>A0A402AQY1_9CHLR</name>
<sequence length="112" mass="12930">MPQQDLGKALNNMLTYPQLYLSSEEAGWDGLVAQAFHEPMELEGWMAPAMSDVSLILFNGGSMRMEQRPINGSWRTQYIRQEDLILRPGVNIPHEVRWQGFPPRLRRPSTYI</sequence>
<protein>
    <submittedName>
        <fullName evidence="1">Uncharacterized protein</fullName>
    </submittedName>
</protein>
<proteinExistence type="predicted"/>
<comment type="caution">
    <text evidence="1">The sequence shown here is derived from an EMBL/GenBank/DDBJ whole genome shotgun (WGS) entry which is preliminary data.</text>
</comment>
<reference evidence="2" key="1">
    <citation type="submission" date="2018-12" db="EMBL/GenBank/DDBJ databases">
        <title>Tengunoibacter tsumagoiensis gen. nov., sp. nov., Dictyobacter kobayashii sp. nov., D. alpinus sp. nov., and D. joshuensis sp. nov. and description of Dictyobacteraceae fam. nov. within the order Ktedonobacterales isolated from Tengu-no-mugimeshi.</title>
        <authorList>
            <person name="Wang C.M."/>
            <person name="Zheng Y."/>
            <person name="Sakai Y."/>
            <person name="Toyoda A."/>
            <person name="Minakuchi Y."/>
            <person name="Abe K."/>
            <person name="Yokota A."/>
            <person name="Yabe S."/>
        </authorList>
    </citation>
    <scope>NUCLEOTIDE SEQUENCE [LARGE SCALE GENOMIC DNA]</scope>
    <source>
        <strain evidence="2">Uno11</strain>
    </source>
</reference>
<dbReference type="Proteomes" id="UP000287188">
    <property type="component" value="Unassembled WGS sequence"/>
</dbReference>
<evidence type="ECO:0000313" key="1">
    <source>
        <dbReference type="EMBL" id="GCE21506.1"/>
    </source>
</evidence>